<organism evidence="4 5">
    <name type="scientific">Sphenodon punctatus</name>
    <name type="common">Tuatara</name>
    <name type="synonym">Hatteria punctata</name>
    <dbReference type="NCBI Taxonomy" id="8508"/>
    <lineage>
        <taxon>Eukaryota</taxon>
        <taxon>Metazoa</taxon>
        <taxon>Chordata</taxon>
        <taxon>Craniata</taxon>
        <taxon>Vertebrata</taxon>
        <taxon>Euteleostomi</taxon>
        <taxon>Lepidosauria</taxon>
        <taxon>Sphenodontia</taxon>
        <taxon>Sphenodontidae</taxon>
        <taxon>Sphenodon</taxon>
    </lineage>
</organism>
<evidence type="ECO:0000256" key="2">
    <source>
        <dbReference type="ARBA" id="ARBA00023002"/>
    </source>
</evidence>
<keyword evidence="2" id="KW-0560">Oxidoreductase</keyword>
<proteinExistence type="predicted"/>
<dbReference type="GO" id="GO:0016491">
    <property type="term" value="F:oxidoreductase activity"/>
    <property type="evidence" value="ECO:0007669"/>
    <property type="project" value="UniProtKB-KW"/>
</dbReference>
<evidence type="ECO:0000259" key="3">
    <source>
        <dbReference type="Pfam" id="PF21343"/>
    </source>
</evidence>
<dbReference type="AlphaFoldDB" id="A0A8D0HNQ9"/>
<sequence length="54" mass="6037">MLCDAWCAEAYNRIVSNLTTLRSNDTRQFFKNLRSISKAMVENGGVVSPNPLGF</sequence>
<dbReference type="Proteomes" id="UP000694392">
    <property type="component" value="Unplaced"/>
</dbReference>
<dbReference type="InterPro" id="IPR049448">
    <property type="entry name" value="ACAD9/ACADV-like_C"/>
</dbReference>
<keyword evidence="1" id="KW-0809">Transit peptide</keyword>
<reference evidence="4" key="1">
    <citation type="submission" date="2025-08" db="UniProtKB">
        <authorList>
            <consortium name="Ensembl"/>
        </authorList>
    </citation>
    <scope>IDENTIFICATION</scope>
</reference>
<protein>
    <recommendedName>
        <fullName evidence="3">ACAD9/ACADV-like C-terminal domain-containing protein</fullName>
    </recommendedName>
</protein>
<feature type="domain" description="ACAD9/ACADV-like C-terminal" evidence="3">
    <location>
        <begin position="1"/>
        <end position="46"/>
    </location>
</feature>
<evidence type="ECO:0000313" key="4">
    <source>
        <dbReference type="Ensembl" id="ENSSPUP00000023567.1"/>
    </source>
</evidence>
<keyword evidence="5" id="KW-1185">Reference proteome</keyword>
<evidence type="ECO:0000313" key="5">
    <source>
        <dbReference type="Proteomes" id="UP000694392"/>
    </source>
</evidence>
<evidence type="ECO:0000256" key="1">
    <source>
        <dbReference type="ARBA" id="ARBA00022946"/>
    </source>
</evidence>
<dbReference type="Gene3D" id="1.20.140.10">
    <property type="entry name" value="Butyryl-CoA Dehydrogenase, subunit A, domain 3"/>
    <property type="match status" value="1"/>
</dbReference>
<dbReference type="Pfam" id="PF21343">
    <property type="entry name" value="ACAD9-ACADV_C"/>
    <property type="match status" value="1"/>
</dbReference>
<dbReference type="Ensembl" id="ENSSPUT00000025139.1">
    <property type="protein sequence ID" value="ENSSPUP00000023567.1"/>
    <property type="gene ID" value="ENSSPUG00000018072.1"/>
</dbReference>
<accession>A0A8D0HNQ9</accession>
<reference evidence="4" key="2">
    <citation type="submission" date="2025-09" db="UniProtKB">
        <authorList>
            <consortium name="Ensembl"/>
        </authorList>
    </citation>
    <scope>IDENTIFICATION</scope>
</reference>
<name>A0A8D0HNQ9_SPHPU</name>